<organism evidence="1 2">
    <name type="scientific">Bradyrhizobium erythrophlei</name>
    <dbReference type="NCBI Taxonomy" id="1437360"/>
    <lineage>
        <taxon>Bacteria</taxon>
        <taxon>Pseudomonadati</taxon>
        <taxon>Pseudomonadota</taxon>
        <taxon>Alphaproteobacteria</taxon>
        <taxon>Hyphomicrobiales</taxon>
        <taxon>Nitrobacteraceae</taxon>
        <taxon>Bradyrhizobium</taxon>
    </lineage>
</organism>
<proteinExistence type="predicted"/>
<evidence type="ECO:0000313" key="2">
    <source>
        <dbReference type="Proteomes" id="UP000190675"/>
    </source>
</evidence>
<reference evidence="1 2" key="1">
    <citation type="submission" date="2016-11" db="EMBL/GenBank/DDBJ databases">
        <authorList>
            <person name="Jaros S."/>
            <person name="Januszkiewicz K."/>
            <person name="Wedrychowicz H."/>
        </authorList>
    </citation>
    <scope>NUCLEOTIDE SEQUENCE [LARGE SCALE GENOMIC DNA]</scope>
    <source>
        <strain evidence="1 2">GAS242</strain>
    </source>
</reference>
<name>A0A1M5MMB8_9BRAD</name>
<dbReference type="Proteomes" id="UP000190675">
    <property type="component" value="Chromosome I"/>
</dbReference>
<accession>A0A1M5MMB8</accession>
<protein>
    <submittedName>
        <fullName evidence="1">Uncharacterized protein</fullName>
    </submittedName>
</protein>
<dbReference type="OrthoDB" id="8746011at2"/>
<evidence type="ECO:0000313" key="1">
    <source>
        <dbReference type="EMBL" id="SHG78530.1"/>
    </source>
</evidence>
<dbReference type="RefSeq" id="WP_079567519.1">
    <property type="nucleotide sequence ID" value="NZ_LT670818.1"/>
</dbReference>
<gene>
    <name evidence="1" type="ORF">SAMN05444169_4116</name>
</gene>
<sequence length="239" mass="27584">MNALLREILDVHGGLERWRRYNKVEATIVSGGGFFPLKGVLQDRNPRRMTVWLHEERSSVTPYGAPDQRTMFTPDRIAIEKLDGTVVAQRYAPRDSFAGHQMHTPWDPLHRAYFNGEAVWTYLTTPFLLAMDGVRVEETEAWREGTETWRVLRAYFPSWMETHCMVQDFFFGEDMMLRRHDYSVNVAGGFPAAQLTSGYIEADGIRLPSLRRAYTRGPDRRPITDMLMVSIDFSEVAFA</sequence>
<dbReference type="EMBL" id="LT670818">
    <property type="protein sequence ID" value="SHG78530.1"/>
    <property type="molecule type" value="Genomic_DNA"/>
</dbReference>
<dbReference type="AlphaFoldDB" id="A0A1M5MMB8"/>